<proteinExistence type="predicted"/>
<evidence type="ECO:0000313" key="7">
    <source>
        <dbReference type="EMBL" id="TWT55371.1"/>
    </source>
</evidence>
<dbReference type="NCBIfam" id="TIGR02604">
    <property type="entry name" value="Piru_Ver_Nterm"/>
    <property type="match status" value="1"/>
</dbReference>
<dbReference type="NCBIfam" id="TIGR02603">
    <property type="entry name" value="CxxCH_TIGR02603"/>
    <property type="match status" value="1"/>
</dbReference>
<dbReference type="InterPro" id="IPR009056">
    <property type="entry name" value="Cyt_c-like_dom"/>
</dbReference>
<comment type="caution">
    <text evidence="7">The sequence shown here is derived from an EMBL/GenBank/DDBJ whole genome shotgun (WGS) entry which is preliminary data.</text>
</comment>
<evidence type="ECO:0000256" key="4">
    <source>
        <dbReference type="PROSITE-ProRule" id="PRU00433"/>
    </source>
</evidence>
<dbReference type="GO" id="GO:0046872">
    <property type="term" value="F:metal ion binding"/>
    <property type="evidence" value="ECO:0007669"/>
    <property type="project" value="UniProtKB-KW"/>
</dbReference>
<keyword evidence="3 4" id="KW-0408">Iron</keyword>
<keyword evidence="8" id="KW-1185">Reference proteome</keyword>
<dbReference type="InterPro" id="IPR011041">
    <property type="entry name" value="Quinoprot_gluc/sorb_DH_b-prop"/>
</dbReference>
<dbReference type="InterPro" id="IPR013427">
    <property type="entry name" value="Haem-bd_dom_put"/>
</dbReference>
<protein>
    <recommendedName>
        <fullName evidence="6">Cytochrome c domain-containing protein</fullName>
    </recommendedName>
</protein>
<dbReference type="Gene3D" id="2.60.120.260">
    <property type="entry name" value="Galactose-binding domain-like"/>
    <property type="match status" value="1"/>
</dbReference>
<gene>
    <name evidence="7" type="ORF">CA85_49440</name>
</gene>
<dbReference type="SUPFAM" id="SSF49785">
    <property type="entry name" value="Galactose-binding domain-like"/>
    <property type="match status" value="1"/>
</dbReference>
<feature type="signal peptide" evidence="5">
    <location>
        <begin position="1"/>
        <end position="27"/>
    </location>
</feature>
<keyword evidence="5" id="KW-0732">Signal</keyword>
<dbReference type="GO" id="GO:0009055">
    <property type="term" value="F:electron transfer activity"/>
    <property type="evidence" value="ECO:0007669"/>
    <property type="project" value="InterPro"/>
</dbReference>
<evidence type="ECO:0000259" key="6">
    <source>
        <dbReference type="PROSITE" id="PS51007"/>
    </source>
</evidence>
<dbReference type="InterPro" id="IPR008979">
    <property type="entry name" value="Galactose-bd-like_sf"/>
</dbReference>
<dbReference type="OrthoDB" id="225269at2"/>
<dbReference type="SUPFAM" id="SSF48371">
    <property type="entry name" value="ARM repeat"/>
    <property type="match status" value="2"/>
</dbReference>
<feature type="domain" description="Cytochrome c" evidence="6">
    <location>
        <begin position="1059"/>
        <end position="1192"/>
    </location>
</feature>
<dbReference type="RefSeq" id="WP_146393813.1">
    <property type="nucleotide sequence ID" value="NZ_SJPK01000026.1"/>
</dbReference>
<keyword evidence="1 4" id="KW-0349">Heme</keyword>
<dbReference type="PROSITE" id="PS51007">
    <property type="entry name" value="CYTC"/>
    <property type="match status" value="1"/>
</dbReference>
<evidence type="ECO:0000313" key="8">
    <source>
        <dbReference type="Proteomes" id="UP000318053"/>
    </source>
</evidence>
<dbReference type="Gene3D" id="1.25.10.10">
    <property type="entry name" value="Leucine-rich Repeat Variant"/>
    <property type="match status" value="1"/>
</dbReference>
<evidence type="ECO:0000256" key="3">
    <source>
        <dbReference type="ARBA" id="ARBA00023004"/>
    </source>
</evidence>
<dbReference type="Proteomes" id="UP000318053">
    <property type="component" value="Unassembled WGS sequence"/>
</dbReference>
<dbReference type="SUPFAM" id="SSF50952">
    <property type="entry name" value="Soluble quinoprotein glucose dehydrogenase"/>
    <property type="match status" value="1"/>
</dbReference>
<sequence precursor="true">MNHASFRLSAACFLCLSIAAASPPTTAAQWETVTVPGEQEIAGYAWYRTWFKPHPSFFSKHERDLFGESVILNIRDLPGAHEVFINGKRLGGGGSFPPEYVDGRDGNHRYKIPSGSLVAEQWNEIRVRVYHPEGKGGFLSEAPFVMNYFWECVFAGDWEFQQGDEPPESDGAVQQKPMPSAFESFHESSRVLGEADTLVHGDKMSPADSLAEMATPDDLAIELLLSEPVVAQPTHFSFDSRGRLWISQYRQYPYPAGLKMISRDKYYRSHYDRVPPPPPHHDRGRDVISIHEDTDGDGQYDKHEVFQDELNMANAAIRGRGGVWVMHTPYLLFYPDADFDDVPDGPPVVHLQGFGLEDSHSVANGLVWGMDGWLYGAQGSTTSCHVTRPGIDPPDDPGIYFQGCMVWRYHPETHRFEIFSEGGGNNFGLEVDSGGRLFTGNNGGRTRGWHYLQGGLHLMQGTTPNKFGPVRNEFAFGHLPHMATEQPIPRFTHFATLVESTAMPAKYHDTFFSVEPLHNFVIGSKRIVEGATFTTSDTEKVLTSGDHAFRPVYIANAPDGSVLIADFYEHYIAHGQHYQSQIDPTTGRIFRLRGQQESLESDLNLDAKSSDELVSLLDHPNRWHRHTAVRLLGERKDPSTAAKLRQLIVDGNSRESLAALWALYQGFGLDHKTALAGIAHSVPLVRYWTIRLVCDDIGFAHKREVIGLTDSLGERASSSGPARVAEELFSAILVQAQSETDAEVRSQIAASARRLPVDQALTLVSAVLEHDEDMNDTYVPLMCWWVLEKNLDQDRDAVMAVFDDPTFRRRPIVVEHILPRIMRALALKGGHRDLQQCAQLLKLADSQEQVDALLAGFELAFAGRRMVGLPEELVETLVDSGRSSLELNVRLGDTDAGEKAVALLQNKDANTEERISIARILGEVTSQGAREALLDVSVSAGDAGLQRAALTAVSAFEDKSIGRQLVNHFASFSDEVRPALLDCLLSRPEWTRQLIDAVANGDVAPAVIPSDVVEQLRRHRDAHVASLAEQEFGPSEKQSQADAIAQIERLRAVVQDGTGNPYAGESIFMTQCAACHQLFHKGGAVGPDLTPYQRGNLGTLLSSIVQPSAEIREGFEQVMVLTLDGRILTGFLTDQDNQVVTLRGKSGEDIRVERDDIESIEPVGRSLMPNGLLDEFTDEQLRDFFAYLRISQPISH</sequence>
<organism evidence="7 8">
    <name type="scientific">Allorhodopirellula solitaria</name>
    <dbReference type="NCBI Taxonomy" id="2527987"/>
    <lineage>
        <taxon>Bacteria</taxon>
        <taxon>Pseudomonadati</taxon>
        <taxon>Planctomycetota</taxon>
        <taxon>Planctomycetia</taxon>
        <taxon>Pirellulales</taxon>
        <taxon>Pirellulaceae</taxon>
        <taxon>Allorhodopirellula</taxon>
    </lineage>
</organism>
<dbReference type="InterPro" id="IPR011042">
    <property type="entry name" value="6-blade_b-propeller_TolB-like"/>
</dbReference>
<dbReference type="PANTHER" id="PTHR33546">
    <property type="entry name" value="LARGE, MULTIFUNCTIONAL SECRETED PROTEIN-RELATED"/>
    <property type="match status" value="1"/>
</dbReference>
<dbReference type="Gene3D" id="1.10.760.10">
    <property type="entry name" value="Cytochrome c-like domain"/>
    <property type="match status" value="1"/>
</dbReference>
<evidence type="ECO:0000256" key="5">
    <source>
        <dbReference type="SAM" id="SignalP"/>
    </source>
</evidence>
<name>A0A5C5WZ34_9BACT</name>
<dbReference type="Pfam" id="PF23500">
    <property type="entry name" value="DUF7133"/>
    <property type="match status" value="1"/>
</dbReference>
<dbReference type="SUPFAM" id="SSF46626">
    <property type="entry name" value="Cytochrome c"/>
    <property type="match status" value="1"/>
</dbReference>
<dbReference type="AlphaFoldDB" id="A0A5C5WZ34"/>
<evidence type="ECO:0000256" key="1">
    <source>
        <dbReference type="ARBA" id="ARBA00022617"/>
    </source>
</evidence>
<dbReference type="InterPro" id="IPR011989">
    <property type="entry name" value="ARM-like"/>
</dbReference>
<dbReference type="Gene3D" id="2.120.10.30">
    <property type="entry name" value="TolB, C-terminal domain"/>
    <property type="match status" value="1"/>
</dbReference>
<accession>A0A5C5WZ34</accession>
<dbReference type="InterPro" id="IPR036909">
    <property type="entry name" value="Cyt_c-like_dom_sf"/>
</dbReference>
<dbReference type="GO" id="GO:0020037">
    <property type="term" value="F:heme binding"/>
    <property type="evidence" value="ECO:0007669"/>
    <property type="project" value="InterPro"/>
</dbReference>
<dbReference type="PANTHER" id="PTHR33546:SF1">
    <property type="entry name" value="LARGE, MULTIFUNCTIONAL SECRETED PROTEIN"/>
    <property type="match status" value="1"/>
</dbReference>
<dbReference type="InterPro" id="IPR055557">
    <property type="entry name" value="DUF7133"/>
</dbReference>
<dbReference type="InterPro" id="IPR016024">
    <property type="entry name" value="ARM-type_fold"/>
</dbReference>
<evidence type="ECO:0000256" key="2">
    <source>
        <dbReference type="ARBA" id="ARBA00022723"/>
    </source>
</evidence>
<keyword evidence="2 4" id="KW-0479">Metal-binding</keyword>
<dbReference type="InterPro" id="IPR013428">
    <property type="entry name" value="Membrane-bound_put_N"/>
</dbReference>
<dbReference type="EMBL" id="SJPK01000026">
    <property type="protein sequence ID" value="TWT55371.1"/>
    <property type="molecule type" value="Genomic_DNA"/>
</dbReference>
<dbReference type="Pfam" id="PF13646">
    <property type="entry name" value="HEAT_2"/>
    <property type="match status" value="1"/>
</dbReference>
<dbReference type="Pfam" id="PF00034">
    <property type="entry name" value="Cytochrom_C"/>
    <property type="match status" value="1"/>
</dbReference>
<feature type="chain" id="PRO_5022678772" description="Cytochrome c domain-containing protein" evidence="5">
    <location>
        <begin position="28"/>
        <end position="1196"/>
    </location>
</feature>
<reference evidence="7 8" key="1">
    <citation type="submission" date="2019-02" db="EMBL/GenBank/DDBJ databases">
        <title>Deep-cultivation of Planctomycetes and their phenomic and genomic characterization uncovers novel biology.</title>
        <authorList>
            <person name="Wiegand S."/>
            <person name="Jogler M."/>
            <person name="Boedeker C."/>
            <person name="Pinto D."/>
            <person name="Vollmers J."/>
            <person name="Rivas-Marin E."/>
            <person name="Kohn T."/>
            <person name="Peeters S.H."/>
            <person name="Heuer A."/>
            <person name="Rast P."/>
            <person name="Oberbeckmann S."/>
            <person name="Bunk B."/>
            <person name="Jeske O."/>
            <person name="Meyerdierks A."/>
            <person name="Storesund J.E."/>
            <person name="Kallscheuer N."/>
            <person name="Luecker S."/>
            <person name="Lage O.M."/>
            <person name="Pohl T."/>
            <person name="Merkel B.J."/>
            <person name="Hornburger P."/>
            <person name="Mueller R.-W."/>
            <person name="Bruemmer F."/>
            <person name="Labrenz M."/>
            <person name="Spormann A.M."/>
            <person name="Op Den Camp H."/>
            <person name="Overmann J."/>
            <person name="Amann R."/>
            <person name="Jetten M.S.M."/>
            <person name="Mascher T."/>
            <person name="Medema M.H."/>
            <person name="Devos D.P."/>
            <person name="Kaster A.-K."/>
            <person name="Ovreas L."/>
            <person name="Rohde M."/>
            <person name="Galperin M.Y."/>
            <person name="Jogler C."/>
        </authorList>
    </citation>
    <scope>NUCLEOTIDE SEQUENCE [LARGE SCALE GENOMIC DNA]</scope>
    <source>
        <strain evidence="7 8">CA85</strain>
    </source>
</reference>